<keyword evidence="2" id="KW-1185">Reference proteome</keyword>
<reference evidence="1" key="1">
    <citation type="submission" date="2023-01" db="EMBL/GenBank/DDBJ databases">
        <title>Genome assembly of the deep-sea coral Lophelia pertusa.</title>
        <authorList>
            <person name="Herrera S."/>
            <person name="Cordes E."/>
        </authorList>
    </citation>
    <scope>NUCLEOTIDE SEQUENCE</scope>
    <source>
        <strain evidence="1">USNM1676648</strain>
        <tissue evidence="1">Polyp</tissue>
    </source>
</reference>
<sequence length="258" mass="28896">MSRKVLLRETFLDDEKSPVAHAEEKFTLKEVREFEQRHVLGNQFLRNAKEGKERGAPTLSYDRLDEVCVTNLGLNNEQIHNVREKQIAVKQGVLDSRGQEILSEIYMPACRIVTVRQLCEQLACAAVTNSASSTAEWKVKFLDRATCVINPSSQASREMIIPVSIGFCLGLCDFQGNPSAFAKLMMSSYNTGDTITTSCHVAADQRWLSIRVTPQADANDFAQRKDIPVCRPLDENIWRYPASRPNGQKPISKASAFS</sequence>
<dbReference type="EMBL" id="MU825402">
    <property type="protein sequence ID" value="KAJ7392162.1"/>
    <property type="molecule type" value="Genomic_DNA"/>
</dbReference>
<gene>
    <name evidence="1" type="ORF">OS493_013534</name>
</gene>
<proteinExistence type="predicted"/>
<dbReference type="Proteomes" id="UP001163046">
    <property type="component" value="Unassembled WGS sequence"/>
</dbReference>
<protein>
    <submittedName>
        <fullName evidence="1">Uncharacterized protein</fullName>
    </submittedName>
</protein>
<evidence type="ECO:0000313" key="1">
    <source>
        <dbReference type="EMBL" id="KAJ7392162.1"/>
    </source>
</evidence>
<dbReference type="AlphaFoldDB" id="A0A9X0A2F8"/>
<comment type="caution">
    <text evidence="1">The sequence shown here is derived from an EMBL/GenBank/DDBJ whole genome shotgun (WGS) entry which is preliminary data.</text>
</comment>
<evidence type="ECO:0000313" key="2">
    <source>
        <dbReference type="Proteomes" id="UP001163046"/>
    </source>
</evidence>
<accession>A0A9X0A2F8</accession>
<organism evidence="1 2">
    <name type="scientific">Desmophyllum pertusum</name>
    <dbReference type="NCBI Taxonomy" id="174260"/>
    <lineage>
        <taxon>Eukaryota</taxon>
        <taxon>Metazoa</taxon>
        <taxon>Cnidaria</taxon>
        <taxon>Anthozoa</taxon>
        <taxon>Hexacorallia</taxon>
        <taxon>Scleractinia</taxon>
        <taxon>Caryophylliina</taxon>
        <taxon>Caryophylliidae</taxon>
        <taxon>Desmophyllum</taxon>
    </lineage>
</organism>
<name>A0A9X0A2F8_9CNID</name>